<feature type="compositionally biased region" description="Gly residues" evidence="12">
    <location>
        <begin position="606"/>
        <end position="617"/>
    </location>
</feature>
<keyword evidence="15" id="KW-1185">Reference proteome</keyword>
<dbReference type="EMBL" id="BMNY01000002">
    <property type="protein sequence ID" value="GGM77162.1"/>
    <property type="molecule type" value="Genomic_DNA"/>
</dbReference>
<dbReference type="InterPro" id="IPR013783">
    <property type="entry name" value="Ig-like_fold"/>
</dbReference>
<dbReference type="InterPro" id="IPR006047">
    <property type="entry name" value="GH13_cat_dom"/>
</dbReference>
<dbReference type="NCBIfam" id="TIGR02402">
    <property type="entry name" value="trehalose_TreZ"/>
    <property type="match status" value="1"/>
</dbReference>
<sequence>MRLPREIAKELGARRDGQDIRITVWAPLQKEMKVEVDGNLYAMERGEYGTFHVDVPGDSKQYLYVLQDGSKVPDPLSRYQPEGVFGPTAMYFPGPEKRVRNPERHLEDAIIYEMHVGTFTPEGTFRAAAEKVDDLLDLGVNTIEVMPVAEAMGSFNWGYDGVFPFAPNHNYGTPRDLMDFVEHCHRLALSVILDVVYNHLGPVGNHFYPLCNIFSERYSTPWGRCINYDGPGSDFVREIFAQNVEYWLKTFRFDGLRFDAVHAIFDSSPKHILTEMTERANRVAQEEGRVVVLIAESDLNDPRVVSPGPYGYGFDGQWSDDFHHALHAVMTGENNGYYSDFGRIEDLVDAYNHSFVYNGRYSAYRQKTHGADASRLARWRFVVYMQNHDQVGNRFRGERMSTLVDFETYKIGAVATIMSPFTPMIFMGEEYMEENPFLFFSDPPDGEMKKAIREGRKREFMAFGGTGDLYDPTDVSAFQRSKLDWRSLTKAANSSCRRLYSDLISMRRTMVIGSEFIGARKFGQRGVVFAYRHDGYTLNVALSFPGNGRMLLPLSRVLLDTGWKKYGGERENTRAVEDSSAVIYMTEGHTLTSPVSPQRNRPAAGSGPGRQGQGSTGGNRSQNR</sequence>
<evidence type="ECO:0000313" key="14">
    <source>
        <dbReference type="EMBL" id="GGM77162.1"/>
    </source>
</evidence>
<gene>
    <name evidence="14" type="ORF">GCM10007108_14070</name>
</gene>
<organism evidence="14 15">
    <name type="scientific">Thermogymnomonas acidicola</name>
    <dbReference type="NCBI Taxonomy" id="399579"/>
    <lineage>
        <taxon>Archaea</taxon>
        <taxon>Methanobacteriati</taxon>
        <taxon>Thermoplasmatota</taxon>
        <taxon>Thermoplasmata</taxon>
        <taxon>Thermoplasmatales</taxon>
        <taxon>Thermogymnomonas</taxon>
    </lineage>
</organism>
<dbReference type="Gene3D" id="3.20.20.80">
    <property type="entry name" value="Glycosidases"/>
    <property type="match status" value="1"/>
</dbReference>
<evidence type="ECO:0000259" key="13">
    <source>
        <dbReference type="SMART" id="SM00642"/>
    </source>
</evidence>
<dbReference type="InterPro" id="IPR044901">
    <property type="entry name" value="Trehalose_TreZ_E-set_sf"/>
</dbReference>
<protein>
    <recommendedName>
        <fullName evidence="5 11">Malto-oligosyltrehalose trehalohydrolase</fullName>
        <ecNumber evidence="4 11">3.2.1.141</ecNumber>
    </recommendedName>
</protein>
<dbReference type="CDD" id="cd11325">
    <property type="entry name" value="AmyAc_GTHase"/>
    <property type="match status" value="1"/>
</dbReference>
<dbReference type="SUPFAM" id="SSF81296">
    <property type="entry name" value="E set domains"/>
    <property type="match status" value="1"/>
</dbReference>
<accession>A0AA37FBR8</accession>
<comment type="subcellular location">
    <subcellularLocation>
        <location evidence="1">Cytoplasm</location>
    </subcellularLocation>
</comment>
<reference evidence="14" key="2">
    <citation type="submission" date="2022-09" db="EMBL/GenBank/DDBJ databases">
        <authorList>
            <person name="Sun Q."/>
            <person name="Ohkuma M."/>
        </authorList>
    </citation>
    <scope>NUCLEOTIDE SEQUENCE</scope>
    <source>
        <strain evidence="14">JCM 13583</strain>
    </source>
</reference>
<dbReference type="GO" id="GO:0005992">
    <property type="term" value="P:trehalose biosynthetic process"/>
    <property type="evidence" value="ECO:0007669"/>
    <property type="project" value="UniProtKB-UniRule"/>
</dbReference>
<keyword evidence="9" id="KW-0326">Glycosidase</keyword>
<dbReference type="Pfam" id="PF00128">
    <property type="entry name" value="Alpha-amylase"/>
    <property type="match status" value="1"/>
</dbReference>
<dbReference type="CDD" id="cd02853">
    <property type="entry name" value="E_set_MTHase_like_N"/>
    <property type="match status" value="1"/>
</dbReference>
<evidence type="ECO:0000256" key="12">
    <source>
        <dbReference type="SAM" id="MobiDB-lite"/>
    </source>
</evidence>
<keyword evidence="6" id="KW-0963">Cytoplasm</keyword>
<evidence type="ECO:0000256" key="4">
    <source>
        <dbReference type="ARBA" id="ARBA00012268"/>
    </source>
</evidence>
<dbReference type="Proteomes" id="UP000632195">
    <property type="component" value="Unassembled WGS sequence"/>
</dbReference>
<comment type="pathway">
    <text evidence="2">Glycan biosynthesis; trehalose biosynthesis.</text>
</comment>
<dbReference type="EC" id="3.2.1.141" evidence="4 11"/>
<dbReference type="InterPro" id="IPR014756">
    <property type="entry name" value="Ig_E-set"/>
</dbReference>
<evidence type="ECO:0000256" key="1">
    <source>
        <dbReference type="ARBA" id="ARBA00004496"/>
    </source>
</evidence>
<evidence type="ECO:0000256" key="8">
    <source>
        <dbReference type="ARBA" id="ARBA00023277"/>
    </source>
</evidence>
<evidence type="ECO:0000256" key="2">
    <source>
        <dbReference type="ARBA" id="ARBA00005199"/>
    </source>
</evidence>
<evidence type="ECO:0000256" key="3">
    <source>
        <dbReference type="ARBA" id="ARBA00008061"/>
    </source>
</evidence>
<comment type="catalytic activity">
    <reaction evidence="10">
        <text>hydrolysis of (1-&gt;4)-alpha-D-glucosidic linkage in 4-alpha-D-[(1-&gt;4)-alpha-D-glucanosyl]n trehalose to yield trehalose and (1-&gt;4)-alpha-D-glucan.</text>
        <dbReference type="EC" id="3.2.1.141"/>
    </reaction>
</comment>
<feature type="domain" description="Glycosyl hydrolase family 13 catalytic" evidence="13">
    <location>
        <begin position="113"/>
        <end position="456"/>
    </location>
</feature>
<dbReference type="RefSeq" id="WP_188681528.1">
    <property type="nucleotide sequence ID" value="NZ_BMNY01000002.1"/>
</dbReference>
<dbReference type="Gene3D" id="2.60.40.10">
    <property type="entry name" value="Immunoglobulins"/>
    <property type="match status" value="1"/>
</dbReference>
<comment type="caution">
    <text evidence="14">The sequence shown here is derived from an EMBL/GenBank/DDBJ whole genome shotgun (WGS) entry which is preliminary data.</text>
</comment>
<keyword evidence="8" id="KW-0119">Carbohydrate metabolism</keyword>
<dbReference type="Gene3D" id="1.10.10.760">
    <property type="entry name" value="E-set domains of sugar-utilizing enzymes"/>
    <property type="match status" value="1"/>
</dbReference>
<dbReference type="SUPFAM" id="SSF51445">
    <property type="entry name" value="(Trans)glycosidases"/>
    <property type="match status" value="1"/>
</dbReference>
<dbReference type="PANTHER" id="PTHR43651:SF11">
    <property type="entry name" value="MALTO-OLIGOSYLTREHALOSE TREHALOHYDROLASE"/>
    <property type="match status" value="1"/>
</dbReference>
<evidence type="ECO:0000256" key="6">
    <source>
        <dbReference type="ARBA" id="ARBA00022490"/>
    </source>
</evidence>
<keyword evidence="7" id="KW-0378">Hydrolase</keyword>
<dbReference type="PANTHER" id="PTHR43651">
    <property type="entry name" value="1,4-ALPHA-GLUCAN-BRANCHING ENZYME"/>
    <property type="match status" value="1"/>
</dbReference>
<feature type="compositionally biased region" description="Polar residues" evidence="12">
    <location>
        <begin position="589"/>
        <end position="599"/>
    </location>
</feature>
<feature type="region of interest" description="Disordered" evidence="12">
    <location>
        <begin position="588"/>
        <end position="624"/>
    </location>
</feature>
<evidence type="ECO:0000256" key="5">
    <source>
        <dbReference type="ARBA" id="ARBA00015938"/>
    </source>
</evidence>
<dbReference type="GO" id="GO:0033942">
    <property type="term" value="F:4-alpha-D-(1-&gt;4)-alpha-D-glucanotrehalose trehalohydrolase activity"/>
    <property type="evidence" value="ECO:0007669"/>
    <property type="project" value="UniProtKB-EC"/>
</dbReference>
<evidence type="ECO:0000256" key="7">
    <source>
        <dbReference type="ARBA" id="ARBA00022801"/>
    </source>
</evidence>
<dbReference type="InterPro" id="IPR017853">
    <property type="entry name" value="GH"/>
</dbReference>
<evidence type="ECO:0000256" key="10">
    <source>
        <dbReference type="ARBA" id="ARBA00034013"/>
    </source>
</evidence>
<evidence type="ECO:0000256" key="11">
    <source>
        <dbReference type="NCBIfam" id="TIGR02402"/>
    </source>
</evidence>
<dbReference type="InterPro" id="IPR012768">
    <property type="entry name" value="Trehalose_TreZ"/>
</dbReference>
<reference evidence="14" key="1">
    <citation type="journal article" date="2014" name="Int. J. Syst. Evol. Microbiol.">
        <title>Complete genome sequence of Corynebacterium casei LMG S-19264T (=DSM 44701T), isolated from a smear-ripened cheese.</title>
        <authorList>
            <consortium name="US DOE Joint Genome Institute (JGI-PGF)"/>
            <person name="Walter F."/>
            <person name="Albersmeier A."/>
            <person name="Kalinowski J."/>
            <person name="Ruckert C."/>
        </authorList>
    </citation>
    <scope>NUCLEOTIDE SEQUENCE</scope>
    <source>
        <strain evidence="14">JCM 13583</strain>
    </source>
</reference>
<dbReference type="SMART" id="SM00642">
    <property type="entry name" value="Aamy"/>
    <property type="match status" value="1"/>
</dbReference>
<evidence type="ECO:0000256" key="9">
    <source>
        <dbReference type="ARBA" id="ARBA00023295"/>
    </source>
</evidence>
<proteinExistence type="inferred from homology"/>
<dbReference type="GO" id="GO:0005737">
    <property type="term" value="C:cytoplasm"/>
    <property type="evidence" value="ECO:0007669"/>
    <property type="project" value="UniProtKB-SubCell"/>
</dbReference>
<comment type="similarity">
    <text evidence="3">Belongs to the glycosyl hydrolase 13 family.</text>
</comment>
<dbReference type="AlphaFoldDB" id="A0AA37FBR8"/>
<name>A0AA37FBR8_9ARCH</name>
<evidence type="ECO:0000313" key="15">
    <source>
        <dbReference type="Proteomes" id="UP000632195"/>
    </source>
</evidence>